<name>A0AAD8HH51_9APIA</name>
<reference evidence="2" key="1">
    <citation type="submission" date="2023-02" db="EMBL/GenBank/DDBJ databases">
        <title>Genome of toxic invasive species Heracleum sosnowskyi carries increased number of genes despite the absence of recent whole-genome duplications.</title>
        <authorList>
            <person name="Schelkunov M."/>
            <person name="Shtratnikova V."/>
            <person name="Makarenko M."/>
            <person name="Klepikova A."/>
            <person name="Omelchenko D."/>
            <person name="Novikova G."/>
            <person name="Obukhova E."/>
            <person name="Bogdanov V."/>
            <person name="Penin A."/>
            <person name="Logacheva M."/>
        </authorList>
    </citation>
    <scope>NUCLEOTIDE SEQUENCE</scope>
    <source>
        <strain evidence="2">Hsosn_3</strain>
        <tissue evidence="2">Leaf</tissue>
    </source>
</reference>
<dbReference type="Pfam" id="PF07145">
    <property type="entry name" value="PAM2"/>
    <property type="match status" value="1"/>
</dbReference>
<gene>
    <name evidence="2" type="ORF">POM88_041631</name>
</gene>
<evidence type="ECO:0000313" key="2">
    <source>
        <dbReference type="EMBL" id="KAK1366070.1"/>
    </source>
</evidence>
<dbReference type="PANTHER" id="PTHR33790:SF10">
    <property type="entry name" value="PROTEIN EARLY RESPONSIVE TO DEHYDRATION 15"/>
    <property type="match status" value="1"/>
</dbReference>
<sequence length="171" mass="19530">MSLVSKEKSALNPNAPLFIPDSLRQVEDFSPEWWELVTTSTWFHNYWLSQQQEDDDFHGYDEDDLDDIVNLLPDTIDLGTEEEILNMETQFEQFMQSSEAEAGKKLSSSTLKETPGSGHEVDPVALMKSLSLSNSFKEKSSRSTLQSAKYWEKPAKSVSPKPSNRRIQQPR</sequence>
<protein>
    <submittedName>
        <fullName evidence="2">Protein EARLY RESPONSIVE TO DEHYDRATION 15-like</fullName>
    </submittedName>
</protein>
<dbReference type="PANTHER" id="PTHR33790">
    <property type="entry name" value="OS05G0344200 PROTEIN"/>
    <property type="match status" value="1"/>
</dbReference>
<dbReference type="InterPro" id="IPR009818">
    <property type="entry name" value="PAM2_motif"/>
</dbReference>
<reference evidence="2" key="2">
    <citation type="submission" date="2023-05" db="EMBL/GenBank/DDBJ databases">
        <authorList>
            <person name="Schelkunov M.I."/>
        </authorList>
    </citation>
    <scope>NUCLEOTIDE SEQUENCE</scope>
    <source>
        <strain evidence="2">Hsosn_3</strain>
        <tissue evidence="2">Leaf</tissue>
    </source>
</reference>
<dbReference type="EMBL" id="JAUIZM010000009">
    <property type="protein sequence ID" value="KAK1366070.1"/>
    <property type="molecule type" value="Genomic_DNA"/>
</dbReference>
<organism evidence="2 3">
    <name type="scientific">Heracleum sosnowskyi</name>
    <dbReference type="NCBI Taxonomy" id="360622"/>
    <lineage>
        <taxon>Eukaryota</taxon>
        <taxon>Viridiplantae</taxon>
        <taxon>Streptophyta</taxon>
        <taxon>Embryophyta</taxon>
        <taxon>Tracheophyta</taxon>
        <taxon>Spermatophyta</taxon>
        <taxon>Magnoliopsida</taxon>
        <taxon>eudicotyledons</taxon>
        <taxon>Gunneridae</taxon>
        <taxon>Pentapetalae</taxon>
        <taxon>asterids</taxon>
        <taxon>campanulids</taxon>
        <taxon>Apiales</taxon>
        <taxon>Apiaceae</taxon>
        <taxon>Apioideae</taxon>
        <taxon>apioid superclade</taxon>
        <taxon>Tordylieae</taxon>
        <taxon>Tordyliinae</taxon>
        <taxon>Heracleum</taxon>
    </lineage>
</organism>
<dbReference type="Proteomes" id="UP001237642">
    <property type="component" value="Unassembled WGS sequence"/>
</dbReference>
<proteinExistence type="predicted"/>
<feature type="compositionally biased region" description="Polar residues" evidence="1">
    <location>
        <begin position="160"/>
        <end position="171"/>
    </location>
</feature>
<dbReference type="InterPro" id="IPR040414">
    <property type="entry name" value="CID1/CID2"/>
</dbReference>
<dbReference type="AlphaFoldDB" id="A0AAD8HH51"/>
<feature type="region of interest" description="Disordered" evidence="1">
    <location>
        <begin position="95"/>
        <end position="124"/>
    </location>
</feature>
<comment type="caution">
    <text evidence="2">The sequence shown here is derived from an EMBL/GenBank/DDBJ whole genome shotgun (WGS) entry which is preliminary data.</text>
</comment>
<evidence type="ECO:0000256" key="1">
    <source>
        <dbReference type="SAM" id="MobiDB-lite"/>
    </source>
</evidence>
<evidence type="ECO:0000313" key="3">
    <source>
        <dbReference type="Proteomes" id="UP001237642"/>
    </source>
</evidence>
<feature type="region of interest" description="Disordered" evidence="1">
    <location>
        <begin position="139"/>
        <end position="171"/>
    </location>
</feature>
<accession>A0AAD8HH51</accession>
<keyword evidence="3" id="KW-1185">Reference proteome</keyword>